<dbReference type="SUPFAM" id="SSF69500">
    <property type="entry name" value="DTD-like"/>
    <property type="match status" value="1"/>
</dbReference>
<proteinExistence type="inferred from homology"/>
<evidence type="ECO:0000256" key="3">
    <source>
        <dbReference type="ARBA" id="ARBA00047676"/>
    </source>
</evidence>
<dbReference type="EC" id="3.1.1.96" evidence="2"/>
<evidence type="ECO:0000256" key="4">
    <source>
        <dbReference type="ARBA" id="ARBA00048018"/>
    </source>
</evidence>
<gene>
    <name evidence="5" type="ORF">OBRU01_17128</name>
</gene>
<dbReference type="PANTHER" id="PTHR10472">
    <property type="entry name" value="D-TYROSYL-TRNA TYR DEACYLASE"/>
    <property type="match status" value="1"/>
</dbReference>
<comment type="caution">
    <text evidence="5">The sequence shown here is derived from an EMBL/GenBank/DDBJ whole genome shotgun (WGS) entry which is preliminary data.</text>
</comment>
<sequence>MEYASKPPGLASYRVVASSRDETEILIPVFSRKACKMKALVQRVMNASVSGNHNWVLIPFNYLSLIVTVNGEVISSIEQGICVLVGISSTDTKKDMEYIVRKLLSIKLFDDETSKRWKKSIVDKQLEVLCVSQFTLYNTWK</sequence>
<comment type="catalytic activity">
    <reaction evidence="3">
        <text>glycyl-tRNA(Ala) + H2O = tRNA(Ala) + glycine + H(+)</text>
        <dbReference type="Rhea" id="RHEA:53744"/>
        <dbReference type="Rhea" id="RHEA-COMP:9657"/>
        <dbReference type="Rhea" id="RHEA-COMP:13640"/>
        <dbReference type="ChEBI" id="CHEBI:15377"/>
        <dbReference type="ChEBI" id="CHEBI:15378"/>
        <dbReference type="ChEBI" id="CHEBI:57305"/>
        <dbReference type="ChEBI" id="CHEBI:78442"/>
        <dbReference type="ChEBI" id="CHEBI:78522"/>
        <dbReference type="EC" id="3.1.1.96"/>
    </reaction>
</comment>
<feature type="non-terminal residue" evidence="5">
    <location>
        <position position="141"/>
    </location>
</feature>
<dbReference type="GO" id="GO:0051500">
    <property type="term" value="F:D-tyrosyl-tRNA(Tyr) deacylase activity"/>
    <property type="evidence" value="ECO:0007669"/>
    <property type="project" value="TreeGrafter"/>
</dbReference>
<name>A0A0L7L1V8_OPEBR</name>
<evidence type="ECO:0000313" key="6">
    <source>
        <dbReference type="Proteomes" id="UP000037510"/>
    </source>
</evidence>
<dbReference type="AlphaFoldDB" id="A0A0L7L1V8"/>
<dbReference type="STRING" id="104452.A0A0L7L1V8"/>
<protein>
    <recommendedName>
        <fullName evidence="2">D-aminoacyl-tRNA deacylase</fullName>
        <ecNumber evidence="2">3.1.1.96</ecNumber>
    </recommendedName>
</protein>
<dbReference type="GO" id="GO:0005737">
    <property type="term" value="C:cytoplasm"/>
    <property type="evidence" value="ECO:0007669"/>
    <property type="project" value="InterPro"/>
</dbReference>
<reference evidence="5 6" key="1">
    <citation type="journal article" date="2015" name="Genome Biol. Evol.">
        <title>The genome of winter moth (Operophtera brumata) provides a genomic perspective on sexual dimorphism and phenology.</title>
        <authorList>
            <person name="Derks M.F."/>
            <person name="Smit S."/>
            <person name="Salis L."/>
            <person name="Schijlen E."/>
            <person name="Bossers A."/>
            <person name="Mateman C."/>
            <person name="Pijl A.S."/>
            <person name="de Ridder D."/>
            <person name="Groenen M.A."/>
            <person name="Visser M.E."/>
            <person name="Megens H.J."/>
        </authorList>
    </citation>
    <scope>NUCLEOTIDE SEQUENCE [LARGE SCALE GENOMIC DNA]</scope>
    <source>
        <strain evidence="5">WM2013NL</strain>
        <tissue evidence="5">Head and thorax</tissue>
    </source>
</reference>
<evidence type="ECO:0000313" key="5">
    <source>
        <dbReference type="EMBL" id="KOB69244.1"/>
    </source>
</evidence>
<keyword evidence="6" id="KW-1185">Reference proteome</keyword>
<dbReference type="Pfam" id="PF02580">
    <property type="entry name" value="Tyr_Deacylase"/>
    <property type="match status" value="1"/>
</dbReference>
<comment type="similarity">
    <text evidence="1">Belongs to the DTD family.</text>
</comment>
<evidence type="ECO:0000256" key="2">
    <source>
        <dbReference type="ARBA" id="ARBA00013056"/>
    </source>
</evidence>
<dbReference type="PANTHER" id="PTHR10472:SF5">
    <property type="entry name" value="D-AMINOACYL-TRNA DEACYLASE 1"/>
    <property type="match status" value="1"/>
</dbReference>
<accession>A0A0L7L1V8</accession>
<evidence type="ECO:0000256" key="1">
    <source>
        <dbReference type="ARBA" id="ARBA00009673"/>
    </source>
</evidence>
<dbReference type="Gene3D" id="3.50.80.10">
    <property type="entry name" value="D-tyrosyl-tRNA(Tyr) deacylase"/>
    <property type="match status" value="1"/>
</dbReference>
<dbReference type="Proteomes" id="UP000037510">
    <property type="component" value="Unassembled WGS sequence"/>
</dbReference>
<dbReference type="InterPro" id="IPR023509">
    <property type="entry name" value="DTD-like_sf"/>
</dbReference>
<organism evidence="5 6">
    <name type="scientific">Operophtera brumata</name>
    <name type="common">Winter moth</name>
    <name type="synonym">Phalaena brumata</name>
    <dbReference type="NCBI Taxonomy" id="104452"/>
    <lineage>
        <taxon>Eukaryota</taxon>
        <taxon>Metazoa</taxon>
        <taxon>Ecdysozoa</taxon>
        <taxon>Arthropoda</taxon>
        <taxon>Hexapoda</taxon>
        <taxon>Insecta</taxon>
        <taxon>Pterygota</taxon>
        <taxon>Neoptera</taxon>
        <taxon>Endopterygota</taxon>
        <taxon>Lepidoptera</taxon>
        <taxon>Glossata</taxon>
        <taxon>Ditrysia</taxon>
        <taxon>Geometroidea</taxon>
        <taxon>Geometridae</taxon>
        <taxon>Larentiinae</taxon>
        <taxon>Operophtera</taxon>
    </lineage>
</organism>
<dbReference type="InterPro" id="IPR003732">
    <property type="entry name" value="Daa-tRNA_deacyls_DTD"/>
</dbReference>
<comment type="catalytic activity">
    <reaction evidence="4">
        <text>a D-aminoacyl-tRNA + H2O = a tRNA + a D-alpha-amino acid + H(+)</text>
        <dbReference type="Rhea" id="RHEA:13953"/>
        <dbReference type="Rhea" id="RHEA-COMP:10123"/>
        <dbReference type="Rhea" id="RHEA-COMP:10124"/>
        <dbReference type="ChEBI" id="CHEBI:15377"/>
        <dbReference type="ChEBI" id="CHEBI:15378"/>
        <dbReference type="ChEBI" id="CHEBI:59871"/>
        <dbReference type="ChEBI" id="CHEBI:78442"/>
        <dbReference type="ChEBI" id="CHEBI:79333"/>
        <dbReference type="EC" id="3.1.1.96"/>
    </reaction>
</comment>
<dbReference type="EMBL" id="JTDY01003628">
    <property type="protein sequence ID" value="KOB69244.1"/>
    <property type="molecule type" value="Genomic_DNA"/>
</dbReference>